<dbReference type="Proteomes" id="UP000199155">
    <property type="component" value="Unassembled WGS sequence"/>
</dbReference>
<protein>
    <submittedName>
        <fullName evidence="1">Uncharacterized protein</fullName>
    </submittedName>
</protein>
<dbReference type="STRING" id="417292.SAMN05421806_105432"/>
<organism evidence="1 2">
    <name type="scientific">Streptomyces indicus</name>
    <dbReference type="NCBI Taxonomy" id="417292"/>
    <lineage>
        <taxon>Bacteria</taxon>
        <taxon>Bacillati</taxon>
        <taxon>Actinomycetota</taxon>
        <taxon>Actinomycetes</taxon>
        <taxon>Kitasatosporales</taxon>
        <taxon>Streptomycetaceae</taxon>
        <taxon>Streptomyces</taxon>
    </lineage>
</organism>
<dbReference type="OrthoDB" id="3846417at2"/>
<name>A0A1G9A8R1_9ACTN</name>
<accession>A0A1G9A8R1</accession>
<sequence>MKFETLFNGNFASLGDAVDDWSTVVKSLKELEKEAREDLKAKAYKANWAGVNATVSREFITKTVGEFKDALTQATSIRNILKDARDELVSHRDELRQIIQRGANKNLTVTATGDGGFAVTMLVHPDRAGKGVETPDHSEQDAVNLRDEVQRILNKATESDTSADKVLRALADQAKYGFSGASYKDRDSAAEALKAADAMARLAKNGQDMSAKELAEFNRTLGTYRNDELFAARFASKLGGKETLQLWTDLTTEHAGVRGAELKEMQELQKNLSMTLATATYSDSSGMAQWKKEVINETNTAFRTTSPDVYRSSPYGLQGYQVMSSLMGAGKYDTEFLDSYGKKLIKVDMAPAGSPGMGTNDLWVNSQQGDPTFGKGDGRDPLVGFMKALSHNPEAATNAFADRDVVEHIMHSAQYTDRDSAVGAALESAVTGIADGQHSPALPHSREQGEVMKSVMHAVAQPDTGAALVGNTELGEHLGNMASAYMPEISRTLSGNGTESVFVSDTAATDFGRTDTSRFLYEVARDPEGRAGIVLGETIYTSSLIEAHVKDPSLHDGDTEQALGMIAKNSGIVEGIVGHSLADLKIEGDLGSEKEYNEALKEKGDVVKTFLAAGVGVGTVALVPAGAGAALVGAAVSGFAGGVVNLAIDRIIEGQEMSGALDRALYQSGLELDDSLSSATQQAQAATLDSIEKHDSDLKGEAMSVLIADQLNNGWRDSDGILEDAHVRPSS</sequence>
<proteinExistence type="predicted"/>
<gene>
    <name evidence="1" type="ORF">SAMN05421806_105432</name>
</gene>
<keyword evidence="2" id="KW-1185">Reference proteome</keyword>
<evidence type="ECO:0000313" key="1">
    <source>
        <dbReference type="EMBL" id="SDK23746.1"/>
    </source>
</evidence>
<dbReference type="EMBL" id="FNFF01000005">
    <property type="protein sequence ID" value="SDK23746.1"/>
    <property type="molecule type" value="Genomic_DNA"/>
</dbReference>
<reference evidence="1 2" key="1">
    <citation type="submission" date="2016-10" db="EMBL/GenBank/DDBJ databases">
        <authorList>
            <person name="de Groot N.N."/>
        </authorList>
    </citation>
    <scope>NUCLEOTIDE SEQUENCE [LARGE SCALE GENOMIC DNA]</scope>
    <source>
        <strain evidence="1 2">CGMCC 4.5727</strain>
    </source>
</reference>
<dbReference type="AlphaFoldDB" id="A0A1G9A8R1"/>
<dbReference type="RefSeq" id="WP_093610788.1">
    <property type="nucleotide sequence ID" value="NZ_FNFF01000005.1"/>
</dbReference>
<evidence type="ECO:0000313" key="2">
    <source>
        <dbReference type="Proteomes" id="UP000199155"/>
    </source>
</evidence>